<dbReference type="Gene3D" id="3.30.420.10">
    <property type="entry name" value="Ribonuclease H-like superfamily/Ribonuclease H"/>
    <property type="match status" value="1"/>
</dbReference>
<dbReference type="InterPro" id="IPR009057">
    <property type="entry name" value="Homeodomain-like_sf"/>
</dbReference>
<gene>
    <name evidence="3" type="ordered locus">Csac_2187</name>
</gene>
<dbReference type="SUPFAM" id="SSF53098">
    <property type="entry name" value="Ribonuclease H-like"/>
    <property type="match status" value="1"/>
</dbReference>
<dbReference type="InterPro" id="IPR036397">
    <property type="entry name" value="RNaseH_sf"/>
</dbReference>
<feature type="transmembrane region" description="Helical" evidence="1">
    <location>
        <begin position="186"/>
        <end position="207"/>
    </location>
</feature>
<evidence type="ECO:0000313" key="3">
    <source>
        <dbReference type="EMBL" id="ABP67769.1"/>
    </source>
</evidence>
<sequence>MNIISYHELRKISPQKARELVRKVFESNNKNVSKTAKILGVSRHTVRRAVYGPLEDKSKKPKSSPKKLSSELENFIVEESKKTGFRYRRLSFYLLRKYGIKISENTIKSILRRNSVARKTKRTKKGERSLYDYETLIPFSEFQLDTKHLLDKESLPKEVYEHMKRYNLPCYEWNIIDVATRTRFTAYSYELSSAFGFMFISLVALWLRTHNVRNIIKIRLDNGAEFCGGSERKLKQWNEMLSFLGVELNPIPPKAKHLMGIIENSHRADDEYFLMIHAERCKTKDEFIQRAQKWQDTWNFFRPHNGKGMNGRTPFEKFIASKSLVSSHIFQFPTLLLEDIMKKVGTFYSLFCNKFGGKYVFTTYQRFSIFPRCLNQSSLFENLFIEIKRSTSPKNINTKTSSHRYSIPTPLRTMPLNIIKK</sequence>
<accession>A4XLI4</accession>
<dbReference type="GO" id="GO:0003676">
    <property type="term" value="F:nucleic acid binding"/>
    <property type="evidence" value="ECO:0007669"/>
    <property type="project" value="InterPro"/>
</dbReference>
<keyword evidence="1" id="KW-1133">Transmembrane helix</keyword>
<dbReference type="Proteomes" id="UP000000256">
    <property type="component" value="Chromosome"/>
</dbReference>
<dbReference type="AlphaFoldDB" id="A4XLI4"/>
<dbReference type="InterPro" id="IPR012337">
    <property type="entry name" value="RNaseH-like_sf"/>
</dbReference>
<dbReference type="PROSITE" id="PS50994">
    <property type="entry name" value="INTEGRASE"/>
    <property type="match status" value="1"/>
</dbReference>
<protein>
    <submittedName>
        <fullName evidence="3">Transposase</fullName>
    </submittedName>
</protein>
<dbReference type="GO" id="GO:0015074">
    <property type="term" value="P:DNA integration"/>
    <property type="evidence" value="ECO:0007669"/>
    <property type="project" value="InterPro"/>
</dbReference>
<dbReference type="SUPFAM" id="SSF46689">
    <property type="entry name" value="Homeodomain-like"/>
    <property type="match status" value="1"/>
</dbReference>
<keyword evidence="1" id="KW-0812">Transmembrane</keyword>
<evidence type="ECO:0000259" key="2">
    <source>
        <dbReference type="PROSITE" id="PS50994"/>
    </source>
</evidence>
<proteinExistence type="predicted"/>
<evidence type="ECO:0000256" key="1">
    <source>
        <dbReference type="SAM" id="Phobius"/>
    </source>
</evidence>
<dbReference type="KEGG" id="csc:Csac_2187"/>
<dbReference type="HOGENOM" id="CLU_696251_0_0_9"/>
<dbReference type="InterPro" id="IPR001584">
    <property type="entry name" value="Integrase_cat-core"/>
</dbReference>
<dbReference type="EMBL" id="CP000679">
    <property type="protein sequence ID" value="ABP67769.1"/>
    <property type="molecule type" value="Genomic_DNA"/>
</dbReference>
<keyword evidence="4" id="KW-1185">Reference proteome</keyword>
<dbReference type="Gene3D" id="1.10.10.60">
    <property type="entry name" value="Homeodomain-like"/>
    <property type="match status" value="1"/>
</dbReference>
<reference evidence="3 4" key="1">
    <citation type="journal article" date="2008" name="Appl. Environ. Microbiol.">
        <title>Hydrogenomics of the extremely thermophilic bacterium Caldicellulosiruptor saccharolyticus.</title>
        <authorList>
            <person name="van de Werken H.J."/>
            <person name="Verhaart M.R."/>
            <person name="VanFossen A.L."/>
            <person name="Willquist K."/>
            <person name="Lewis D.L."/>
            <person name="Nichols J.D."/>
            <person name="Goorissen H.P."/>
            <person name="Mongodin E.F."/>
            <person name="Nelson K.E."/>
            <person name="van Niel E.W."/>
            <person name="Stams A.J."/>
            <person name="Ward D.E."/>
            <person name="de Vos W.M."/>
            <person name="van der Oost J."/>
            <person name="Kelly R.M."/>
            <person name="Kengen S.W."/>
        </authorList>
    </citation>
    <scope>NUCLEOTIDE SEQUENCE [LARGE SCALE GENOMIC DNA]</scope>
    <source>
        <strain evidence="4">ATCC 43494 / DSM 8903 / Tp8T 6331</strain>
    </source>
</reference>
<dbReference type="eggNOG" id="COG2801">
    <property type="taxonomic scope" value="Bacteria"/>
</dbReference>
<feature type="domain" description="Integrase catalytic" evidence="2">
    <location>
        <begin position="134"/>
        <end position="322"/>
    </location>
</feature>
<organism evidence="3 4">
    <name type="scientific">Caldicellulosiruptor saccharolyticus (strain ATCC 43494 / DSM 8903 / Tp8T 6331)</name>
    <dbReference type="NCBI Taxonomy" id="351627"/>
    <lineage>
        <taxon>Bacteria</taxon>
        <taxon>Bacillati</taxon>
        <taxon>Bacillota</taxon>
        <taxon>Bacillota incertae sedis</taxon>
        <taxon>Caldicellulosiruptorales</taxon>
        <taxon>Caldicellulosiruptoraceae</taxon>
        <taxon>Caldicellulosiruptor</taxon>
    </lineage>
</organism>
<keyword evidence="1" id="KW-0472">Membrane</keyword>
<evidence type="ECO:0000313" key="4">
    <source>
        <dbReference type="Proteomes" id="UP000000256"/>
    </source>
</evidence>
<name>A4XLI4_CALS8</name>